<dbReference type="InterPro" id="IPR015422">
    <property type="entry name" value="PyrdxlP-dep_Trfase_small"/>
</dbReference>
<name>A0A2A9DV46_9MICO</name>
<accession>A0A2A9DV46</accession>
<protein>
    <recommendedName>
        <fullName evidence="6">Aromatic amino acid aminotransferase</fullName>
        <shortName evidence="6">ArAT</shortName>
        <ecNumber evidence="6">2.6.1.57</ecNumber>
    </recommendedName>
</protein>
<evidence type="ECO:0000256" key="3">
    <source>
        <dbReference type="ARBA" id="ARBA00022576"/>
    </source>
</evidence>
<keyword evidence="9" id="KW-1185">Reference proteome</keyword>
<dbReference type="InterPro" id="IPR005861">
    <property type="entry name" value="HisP_aminotrans"/>
</dbReference>
<dbReference type="Gene3D" id="3.40.640.10">
    <property type="entry name" value="Type I PLP-dependent aspartate aminotransferase-like (Major domain)"/>
    <property type="match status" value="1"/>
</dbReference>
<comment type="cofactor">
    <cofactor evidence="1 6">
        <name>pyridoxal 5'-phosphate</name>
        <dbReference type="ChEBI" id="CHEBI:597326"/>
    </cofactor>
</comment>
<dbReference type="GO" id="GO:0008793">
    <property type="term" value="F:aromatic-amino-acid transaminase activity"/>
    <property type="evidence" value="ECO:0007669"/>
    <property type="project" value="UniProtKB-UniRule"/>
</dbReference>
<evidence type="ECO:0000256" key="6">
    <source>
        <dbReference type="HAMAP-Rule" id="MF_01513"/>
    </source>
</evidence>
<dbReference type="RefSeq" id="WP_098406710.1">
    <property type="nucleotide sequence ID" value="NZ_PDJE01000001.1"/>
</dbReference>
<dbReference type="EMBL" id="PDJE01000001">
    <property type="protein sequence ID" value="PFG30221.1"/>
    <property type="molecule type" value="Genomic_DNA"/>
</dbReference>
<dbReference type="InterPro" id="IPR050106">
    <property type="entry name" value="HistidinolP_aminotransfase"/>
</dbReference>
<organism evidence="8 9">
    <name type="scientific">Paramicrobacterium agarici</name>
    <dbReference type="NCBI Taxonomy" id="630514"/>
    <lineage>
        <taxon>Bacteria</taxon>
        <taxon>Bacillati</taxon>
        <taxon>Actinomycetota</taxon>
        <taxon>Actinomycetes</taxon>
        <taxon>Micrococcales</taxon>
        <taxon>Microbacteriaceae</taxon>
        <taxon>Paramicrobacterium</taxon>
    </lineage>
</organism>
<dbReference type="SUPFAM" id="SSF53383">
    <property type="entry name" value="PLP-dependent transferases"/>
    <property type="match status" value="1"/>
</dbReference>
<dbReference type="NCBIfam" id="NF002878">
    <property type="entry name" value="PRK03321.1"/>
    <property type="match status" value="1"/>
</dbReference>
<dbReference type="InterPro" id="IPR001917">
    <property type="entry name" value="Aminotrans_II_pyridoxalP_BS"/>
</dbReference>
<keyword evidence="4 6" id="KW-0808">Transferase</keyword>
<keyword evidence="5 6" id="KW-0663">Pyridoxal phosphate</keyword>
<feature type="domain" description="Aminotransferase class I/classII large" evidence="7">
    <location>
        <begin position="38"/>
        <end position="356"/>
    </location>
</feature>
<evidence type="ECO:0000256" key="4">
    <source>
        <dbReference type="ARBA" id="ARBA00022679"/>
    </source>
</evidence>
<dbReference type="GO" id="GO:0004400">
    <property type="term" value="F:histidinol-phosphate transaminase activity"/>
    <property type="evidence" value="ECO:0007669"/>
    <property type="project" value="InterPro"/>
</dbReference>
<dbReference type="GO" id="GO:0000105">
    <property type="term" value="P:L-histidine biosynthetic process"/>
    <property type="evidence" value="ECO:0007669"/>
    <property type="project" value="InterPro"/>
</dbReference>
<comment type="function">
    <text evidence="6">Aminotransferase that catalyzes the conversion of aromatic amino acids and 2-oxoglutarate into corresponding aromatic oxo acids and L-glutamate.</text>
</comment>
<comment type="caution">
    <text evidence="8">The sequence shown here is derived from an EMBL/GenBank/DDBJ whole genome shotgun (WGS) entry which is preliminary data.</text>
</comment>
<sequence>MNAPEVSRRLPDATHVRLRPEILATPPYRQGKPAAADAFKLSSNENPFPPLPGVIDAIVAASDVNRYPDAAATALRQRLAAEHGVDENEIHVGAGSVALLSQFIQAAAGPGDEVLYSWRSFEAYPGLVTVAGATSVQVPNTPDGEHDLDAMAAAITDRTRVLIVCTPNNPTGTTVSADDFDAFMARVPESVLVLLDEAYVEFVRDDAAVNGLDVVGRYANLVILRTFSKAYGLAGLRVGWAIGPVRLLDAARASAIPLSVTGTAQAAAIASLDSADELLERVEQLVVRREHVVSALRAQGWSVPDTQANFVWLPTGDQTDAAAAALAEHGIVSRPFAGSGIRISIGEPESVDKLLAATDGIVKTLPSGHGARTIG</sequence>
<dbReference type="InterPro" id="IPR024892">
    <property type="entry name" value="ArAT"/>
</dbReference>
<reference evidence="8 9" key="1">
    <citation type="submission" date="2017-10" db="EMBL/GenBank/DDBJ databases">
        <title>Sequencing the genomes of 1000 actinobacteria strains.</title>
        <authorList>
            <person name="Klenk H.-P."/>
        </authorList>
    </citation>
    <scope>NUCLEOTIDE SEQUENCE [LARGE SCALE GENOMIC DNA]</scope>
    <source>
        <strain evidence="8 9">DSM 21798</strain>
    </source>
</reference>
<dbReference type="AlphaFoldDB" id="A0A2A9DV46"/>
<comment type="catalytic activity">
    <reaction evidence="6">
        <text>an aromatic L-alpha-amino acid + 2-oxoglutarate = an aromatic oxo-acid + L-glutamate</text>
        <dbReference type="Rhea" id="RHEA:17533"/>
        <dbReference type="ChEBI" id="CHEBI:16810"/>
        <dbReference type="ChEBI" id="CHEBI:29985"/>
        <dbReference type="ChEBI" id="CHEBI:73309"/>
        <dbReference type="ChEBI" id="CHEBI:84824"/>
        <dbReference type="EC" id="2.6.1.57"/>
    </reaction>
</comment>
<proteinExistence type="inferred from homology"/>
<comment type="subunit">
    <text evidence="2 6">Homodimer.</text>
</comment>
<gene>
    <name evidence="6" type="primary">pat</name>
    <name evidence="8" type="ORF">ATJ78_1146</name>
</gene>
<dbReference type="InterPro" id="IPR015424">
    <property type="entry name" value="PyrdxlP-dep_Trfase"/>
</dbReference>
<evidence type="ECO:0000313" key="9">
    <source>
        <dbReference type="Proteomes" id="UP000221369"/>
    </source>
</evidence>
<feature type="modified residue" description="N6-(pyridoxal phosphate)lysine" evidence="6">
    <location>
        <position position="229"/>
    </location>
</feature>
<dbReference type="PROSITE" id="PS00599">
    <property type="entry name" value="AA_TRANSFER_CLASS_2"/>
    <property type="match status" value="1"/>
</dbReference>
<evidence type="ECO:0000256" key="5">
    <source>
        <dbReference type="ARBA" id="ARBA00022898"/>
    </source>
</evidence>
<dbReference type="PANTHER" id="PTHR43643">
    <property type="entry name" value="HISTIDINOL-PHOSPHATE AMINOTRANSFERASE 2"/>
    <property type="match status" value="1"/>
</dbReference>
<evidence type="ECO:0000256" key="1">
    <source>
        <dbReference type="ARBA" id="ARBA00001933"/>
    </source>
</evidence>
<comment type="similarity">
    <text evidence="6">Belongs to the class-II pyridoxal-phosphate-dependent aminotransferase family.</text>
</comment>
<dbReference type="InterPro" id="IPR015421">
    <property type="entry name" value="PyrdxlP-dep_Trfase_major"/>
</dbReference>
<dbReference type="PANTHER" id="PTHR43643:SF3">
    <property type="entry name" value="HISTIDINOL-PHOSPHATE AMINOTRANSFERASE"/>
    <property type="match status" value="1"/>
</dbReference>
<dbReference type="Proteomes" id="UP000221369">
    <property type="component" value="Unassembled WGS sequence"/>
</dbReference>
<dbReference type="EC" id="2.6.1.57" evidence="6"/>
<dbReference type="Pfam" id="PF00155">
    <property type="entry name" value="Aminotran_1_2"/>
    <property type="match status" value="1"/>
</dbReference>
<dbReference type="GO" id="GO:0030170">
    <property type="term" value="F:pyridoxal phosphate binding"/>
    <property type="evidence" value="ECO:0007669"/>
    <property type="project" value="UniProtKB-UniRule"/>
</dbReference>
<evidence type="ECO:0000259" key="7">
    <source>
        <dbReference type="Pfam" id="PF00155"/>
    </source>
</evidence>
<dbReference type="CDD" id="cd00609">
    <property type="entry name" value="AAT_like"/>
    <property type="match status" value="1"/>
</dbReference>
<dbReference type="HAMAP" id="MF_01023">
    <property type="entry name" value="HisC_aminotrans_2"/>
    <property type="match status" value="1"/>
</dbReference>
<dbReference type="InterPro" id="IPR004839">
    <property type="entry name" value="Aminotransferase_I/II_large"/>
</dbReference>
<dbReference type="HAMAP" id="MF_01513">
    <property type="entry name" value="Phe_aminotrans_2"/>
    <property type="match status" value="1"/>
</dbReference>
<evidence type="ECO:0000256" key="2">
    <source>
        <dbReference type="ARBA" id="ARBA00011738"/>
    </source>
</evidence>
<dbReference type="Gene3D" id="3.90.1150.10">
    <property type="entry name" value="Aspartate Aminotransferase, domain 1"/>
    <property type="match status" value="1"/>
</dbReference>
<evidence type="ECO:0000313" key="8">
    <source>
        <dbReference type="EMBL" id="PFG30221.1"/>
    </source>
</evidence>
<keyword evidence="3 6" id="KW-0032">Aminotransferase</keyword>